<dbReference type="EMBL" id="CAJHNH020003765">
    <property type="protein sequence ID" value="CAG5129935.1"/>
    <property type="molecule type" value="Genomic_DNA"/>
</dbReference>
<dbReference type="PANTHER" id="PTHR10278:SF0">
    <property type="entry name" value="CORTICOTROPIN-RELEASING FACTOR-BINDING PROTEIN"/>
    <property type="match status" value="1"/>
</dbReference>
<proteinExistence type="predicted"/>
<feature type="domain" description="Corticotropin-releasing factor binding protein N-terminal" evidence="1">
    <location>
        <begin position="1"/>
        <end position="64"/>
    </location>
</feature>
<evidence type="ECO:0000259" key="1">
    <source>
        <dbReference type="Pfam" id="PF05428"/>
    </source>
</evidence>
<dbReference type="InterPro" id="IPR056177">
    <property type="entry name" value="CRF-BP_N"/>
</dbReference>
<dbReference type="GO" id="GO:0051460">
    <property type="term" value="P:negative regulation of corticotropin secretion"/>
    <property type="evidence" value="ECO:0007669"/>
    <property type="project" value="TreeGrafter"/>
</dbReference>
<dbReference type="GO" id="GO:0005615">
    <property type="term" value="C:extracellular space"/>
    <property type="evidence" value="ECO:0007669"/>
    <property type="project" value="TreeGrafter"/>
</dbReference>
<sequence length="212" mass="23930">ILDGWELDFEIFPSDEDHPHPMSLRYLSFCGKSTPEAQYTSKQNVAQIQFIVPKEGQGFQVKINFNANYKPCNMLLLNNDYHKITLRNFGLARNCTVLSLNPQTVQLLYINVGERSRNSLLYRSLHELPGGLRTACQKDHGEDSVQLYQGRGVGLSSMKLVLGFCGLRQTAAHRLIQLRCLSSALRLQSSGDYFNVVRFAFMPVEPVEGTVC</sequence>
<dbReference type="PANTHER" id="PTHR10278">
    <property type="entry name" value="CORTICOTROPIN-RELEASING FACTOR-BINDING PROTEIN"/>
    <property type="match status" value="1"/>
</dbReference>
<evidence type="ECO:0000313" key="2">
    <source>
        <dbReference type="EMBL" id="CAG5129935.1"/>
    </source>
</evidence>
<dbReference type="Proteomes" id="UP000678393">
    <property type="component" value="Unassembled WGS sequence"/>
</dbReference>
<dbReference type="OrthoDB" id="10056927at2759"/>
<organism evidence="2 3">
    <name type="scientific">Candidula unifasciata</name>
    <dbReference type="NCBI Taxonomy" id="100452"/>
    <lineage>
        <taxon>Eukaryota</taxon>
        <taxon>Metazoa</taxon>
        <taxon>Spiralia</taxon>
        <taxon>Lophotrochozoa</taxon>
        <taxon>Mollusca</taxon>
        <taxon>Gastropoda</taxon>
        <taxon>Heterobranchia</taxon>
        <taxon>Euthyneura</taxon>
        <taxon>Panpulmonata</taxon>
        <taxon>Eupulmonata</taxon>
        <taxon>Stylommatophora</taxon>
        <taxon>Helicina</taxon>
        <taxon>Helicoidea</taxon>
        <taxon>Geomitridae</taxon>
        <taxon>Candidula</taxon>
    </lineage>
</organism>
<dbReference type="InterPro" id="IPR008435">
    <property type="entry name" value="CRF-bd"/>
</dbReference>
<accession>A0A8S3ZQ73</accession>
<comment type="caution">
    <text evidence="2">The sequence shown here is derived from an EMBL/GenBank/DDBJ whole genome shotgun (WGS) entry which is preliminary data.</text>
</comment>
<dbReference type="GO" id="GO:0051424">
    <property type="term" value="F:corticotropin-releasing hormone binding"/>
    <property type="evidence" value="ECO:0007669"/>
    <property type="project" value="InterPro"/>
</dbReference>
<feature type="non-terminal residue" evidence="2">
    <location>
        <position position="1"/>
    </location>
</feature>
<dbReference type="AlphaFoldDB" id="A0A8S3ZQ73"/>
<keyword evidence="3" id="KW-1185">Reference proteome</keyword>
<reference evidence="2" key="1">
    <citation type="submission" date="2021-04" db="EMBL/GenBank/DDBJ databases">
        <authorList>
            <consortium name="Molecular Ecology Group"/>
        </authorList>
    </citation>
    <scope>NUCLEOTIDE SEQUENCE</scope>
</reference>
<evidence type="ECO:0000313" key="3">
    <source>
        <dbReference type="Proteomes" id="UP000678393"/>
    </source>
</evidence>
<gene>
    <name evidence="2" type="ORF">CUNI_LOCUS15493</name>
</gene>
<dbReference type="GO" id="GO:0009755">
    <property type="term" value="P:hormone-mediated signaling pathway"/>
    <property type="evidence" value="ECO:0007669"/>
    <property type="project" value="TreeGrafter"/>
</dbReference>
<protein>
    <recommendedName>
        <fullName evidence="1">Corticotropin-releasing factor binding protein N-terminal domain-containing protein</fullName>
    </recommendedName>
</protein>
<dbReference type="Pfam" id="PF05428">
    <property type="entry name" value="CRF-BP_N"/>
    <property type="match status" value="1"/>
</dbReference>
<name>A0A8S3ZQ73_9EUPU</name>